<gene>
    <name evidence="2" type="ORF">ACHHYP_11935</name>
</gene>
<accession>A0A1V9YHW6</accession>
<reference evidence="2 3" key="1">
    <citation type="journal article" date="2014" name="Genome Biol. Evol.">
        <title>The secreted proteins of Achlya hypogyna and Thraustotheca clavata identify the ancestral oomycete secretome and reveal gene acquisitions by horizontal gene transfer.</title>
        <authorList>
            <person name="Misner I."/>
            <person name="Blouin N."/>
            <person name="Leonard G."/>
            <person name="Richards T.A."/>
            <person name="Lane C.E."/>
        </authorList>
    </citation>
    <scope>NUCLEOTIDE SEQUENCE [LARGE SCALE GENOMIC DNA]</scope>
    <source>
        <strain evidence="2 3">ATCC 48635</strain>
    </source>
</reference>
<protein>
    <recommendedName>
        <fullName evidence="4">Secreted protein</fullName>
    </recommendedName>
</protein>
<dbReference type="OrthoDB" id="63557at2759"/>
<evidence type="ECO:0000256" key="1">
    <source>
        <dbReference type="SAM" id="SignalP"/>
    </source>
</evidence>
<evidence type="ECO:0008006" key="4">
    <source>
        <dbReference type="Google" id="ProtNLM"/>
    </source>
</evidence>
<dbReference type="Gene3D" id="3.20.20.370">
    <property type="entry name" value="Glycoside hydrolase/deacetylase"/>
    <property type="match status" value="1"/>
</dbReference>
<dbReference type="SUPFAM" id="SSF88713">
    <property type="entry name" value="Glycoside hydrolase/deacetylase"/>
    <property type="match status" value="1"/>
</dbReference>
<dbReference type="EMBL" id="JNBR01001708">
    <property type="protein sequence ID" value="OQR85325.1"/>
    <property type="molecule type" value="Genomic_DNA"/>
</dbReference>
<name>A0A1V9YHW6_ACHHY</name>
<feature type="signal peptide" evidence="1">
    <location>
        <begin position="1"/>
        <end position="26"/>
    </location>
</feature>
<proteinExistence type="predicted"/>
<keyword evidence="3" id="KW-1185">Reference proteome</keyword>
<evidence type="ECO:0000313" key="2">
    <source>
        <dbReference type="EMBL" id="OQR85325.1"/>
    </source>
</evidence>
<evidence type="ECO:0000313" key="3">
    <source>
        <dbReference type="Proteomes" id="UP000243579"/>
    </source>
</evidence>
<keyword evidence="1" id="KW-0732">Signal</keyword>
<dbReference type="InterPro" id="IPR011330">
    <property type="entry name" value="Glyco_hydro/deAcase_b/a-brl"/>
</dbReference>
<dbReference type="AlphaFoldDB" id="A0A1V9YHW6"/>
<comment type="caution">
    <text evidence="2">The sequence shown here is derived from an EMBL/GenBank/DDBJ whole genome shotgun (WGS) entry which is preliminary data.</text>
</comment>
<organism evidence="2 3">
    <name type="scientific">Achlya hypogyna</name>
    <name type="common">Oomycete</name>
    <name type="synonym">Protoachlya hypogyna</name>
    <dbReference type="NCBI Taxonomy" id="1202772"/>
    <lineage>
        <taxon>Eukaryota</taxon>
        <taxon>Sar</taxon>
        <taxon>Stramenopiles</taxon>
        <taxon>Oomycota</taxon>
        <taxon>Saprolegniomycetes</taxon>
        <taxon>Saprolegniales</taxon>
        <taxon>Achlyaceae</taxon>
        <taxon>Achlya</taxon>
    </lineage>
</organism>
<sequence length="391" mass="43030">MYGVFLIWNVIAAAVWSPESPQSAEAPPTMAPMPSTALPTPTTVAPILNITAPNKTTGAPLSKKKVIGAPKLPAAPPARPVQSTLSCPAPRRATKAGETVYITLDDGPSMRSRKFLLQALAQIQERITFYESSYNICPQVGGLTLDCDDSAKTATIEAWAWTIKGGHMLAAHSDSHMYDPSTGFCDYGKMSTRNNVPPQYAACGTSPVSDIVRGALRFQETMALADDALWETTEERAAFDKQLHNMWTYARLPCSNVWRMNGGYKADSGWGHETPAAEKATRIGVADALFAGTNTCKPEALQGQPWVTTGWDVEWSWKELKDPQAEKCRMVQVIENEFSRKGRDPQRTSTVVVLGHDYHYDTLEKATMMRDLIVELKLRGYAMDTIDNLKL</sequence>
<feature type="chain" id="PRO_5010717128" description="Secreted protein" evidence="1">
    <location>
        <begin position="27"/>
        <end position="391"/>
    </location>
</feature>
<dbReference type="Proteomes" id="UP000243579">
    <property type="component" value="Unassembled WGS sequence"/>
</dbReference>
<dbReference type="GO" id="GO:0005975">
    <property type="term" value="P:carbohydrate metabolic process"/>
    <property type="evidence" value="ECO:0007669"/>
    <property type="project" value="InterPro"/>
</dbReference>